<dbReference type="FunFam" id="3.40.50.200:FF:000008">
    <property type="entry name" value="Membrane-bound transcription factor site-1 protease preproprotein"/>
    <property type="match status" value="1"/>
</dbReference>
<keyword evidence="9 29" id="KW-0732">Signal</keyword>
<evidence type="ECO:0000256" key="26">
    <source>
        <dbReference type="ARBA" id="ARBA00081324"/>
    </source>
</evidence>
<dbReference type="InterPro" id="IPR000209">
    <property type="entry name" value="Peptidase_S8/S53_dom"/>
</dbReference>
<dbReference type="InterPro" id="IPR022398">
    <property type="entry name" value="Peptidase_S8_His-AS"/>
</dbReference>
<reference evidence="34 36" key="1">
    <citation type="journal article" date="2014" name="Curr. Biol.">
        <title>The genome of the clonal raider ant Cerapachys biroi.</title>
        <authorList>
            <person name="Oxley P.R."/>
            <person name="Ji L."/>
            <person name="Fetter-Pruneda I."/>
            <person name="McKenzie S.K."/>
            <person name="Li C."/>
            <person name="Hu H."/>
            <person name="Zhang G."/>
            <person name="Kronauer D.J."/>
        </authorList>
    </citation>
    <scope>NUCLEOTIDE SEQUENCE [LARGE SCALE GENOMIC DNA]</scope>
</reference>
<feature type="domain" description="MBTPS1 fourth" evidence="32">
    <location>
        <begin position="630"/>
        <end position="928"/>
    </location>
</feature>
<evidence type="ECO:0000259" key="33">
    <source>
        <dbReference type="Pfam" id="PF23094"/>
    </source>
</evidence>
<evidence type="ECO:0000313" key="34">
    <source>
        <dbReference type="EMBL" id="EZA58379.1"/>
    </source>
</evidence>
<dbReference type="OrthoDB" id="1740355at2759"/>
<evidence type="ECO:0000256" key="5">
    <source>
        <dbReference type="ARBA" id="ARBA00022548"/>
    </source>
</evidence>
<dbReference type="InterPro" id="IPR057060">
    <property type="entry name" value="MBTPS1_3rd"/>
</dbReference>
<feature type="active site" description="Charge relay system" evidence="27">
    <location>
        <position position="227"/>
    </location>
</feature>
<keyword evidence="5" id="KW-0153">Cholesterol metabolism</keyword>
<dbReference type="Pfam" id="PF23094">
    <property type="entry name" value="MBTPS1_3rd"/>
    <property type="match status" value="1"/>
</dbReference>
<dbReference type="EC" id="3.4.21.112" evidence="24"/>
<keyword evidence="21" id="KW-0325">Glycoprotein</keyword>
<dbReference type="InterPro" id="IPR036852">
    <property type="entry name" value="Peptidase_S8/S53_dom_sf"/>
</dbReference>
<reference evidence="35" key="3">
    <citation type="submission" date="2018-07" db="EMBL/GenBank/DDBJ databases">
        <authorList>
            <person name="Mckenzie S.K."/>
            <person name="Kronauer D.J.C."/>
        </authorList>
    </citation>
    <scope>NUCLEOTIDE SEQUENCE</scope>
    <source>
        <strain evidence="35">Clonal line C1</strain>
    </source>
</reference>
<keyword evidence="16" id="KW-0333">Golgi apparatus</keyword>
<name>A0A026WTE8_OOCBI</name>
<keyword evidence="6" id="KW-0597">Phosphoprotein</keyword>
<dbReference type="PROSITE" id="PS00138">
    <property type="entry name" value="SUBTILASE_SER"/>
    <property type="match status" value="1"/>
</dbReference>
<dbReference type="Pfam" id="PF00082">
    <property type="entry name" value="Peptidase_S8"/>
    <property type="match status" value="1"/>
</dbReference>
<keyword evidence="11" id="KW-0068">Autocatalytic cleavage</keyword>
<accession>A0A026WTE8</accession>
<keyword evidence="12" id="KW-0256">Endoplasmic reticulum</keyword>
<keyword evidence="22" id="KW-0753">Steroid metabolism</keyword>
<feature type="domain" description="Peptidase S8/S53" evidence="30">
    <location>
        <begin position="218"/>
        <end position="481"/>
    </location>
</feature>
<evidence type="ECO:0000256" key="25">
    <source>
        <dbReference type="ARBA" id="ARBA00067283"/>
    </source>
</evidence>
<comment type="catalytic activity">
    <reaction evidence="23">
        <text>Processes precursors containing basic and hydrophobic/aliphatic residues at P4 and P2, respectively, with a relatively relaxed acceptance of amino acids at P1 and P3.</text>
        <dbReference type="EC" id="3.4.21.112"/>
    </reaction>
</comment>
<keyword evidence="13 27" id="KW-0720">Serine protease</keyword>
<proteinExistence type="inferred from homology"/>
<dbReference type="SUPFAM" id="SSF52743">
    <property type="entry name" value="Subtilisin-like"/>
    <property type="match status" value="1"/>
</dbReference>
<gene>
    <name evidence="35" type="ORF">DMN91_005650</name>
    <name evidence="34" type="ORF">X777_01336</name>
</gene>
<evidence type="ECO:0000256" key="14">
    <source>
        <dbReference type="ARBA" id="ARBA00022837"/>
    </source>
</evidence>
<evidence type="ECO:0000256" key="8">
    <source>
        <dbReference type="ARBA" id="ARBA00022692"/>
    </source>
</evidence>
<evidence type="ECO:0000313" key="35">
    <source>
        <dbReference type="EMBL" id="RLU21277.1"/>
    </source>
</evidence>
<dbReference type="Gene3D" id="3.40.50.200">
    <property type="entry name" value="Peptidase S8/S53 domain"/>
    <property type="match status" value="1"/>
</dbReference>
<evidence type="ECO:0000256" key="12">
    <source>
        <dbReference type="ARBA" id="ARBA00022824"/>
    </source>
</evidence>
<dbReference type="GO" id="GO:0006508">
    <property type="term" value="P:proteolysis"/>
    <property type="evidence" value="ECO:0007669"/>
    <property type="project" value="UniProtKB-KW"/>
</dbReference>
<keyword evidence="14" id="KW-0106">Calcium</keyword>
<evidence type="ECO:0000256" key="20">
    <source>
        <dbReference type="ARBA" id="ARBA00023166"/>
    </source>
</evidence>
<evidence type="ECO:0000256" key="7">
    <source>
        <dbReference type="ARBA" id="ARBA00022670"/>
    </source>
</evidence>
<comment type="subcellular location">
    <subcellularLocation>
        <location evidence="2">Endoplasmic reticulum membrane</location>
        <topology evidence="2">Single-pass type I membrane protein</topology>
    </subcellularLocation>
    <subcellularLocation>
        <location evidence="3">Golgi apparatus membrane</location>
        <topology evidence="3">Single-pass membrane protein</topology>
    </subcellularLocation>
</comment>
<dbReference type="PROSITE" id="PS00137">
    <property type="entry name" value="SUBTILASE_HIS"/>
    <property type="match status" value="1"/>
</dbReference>
<dbReference type="EMBL" id="QOIP01000006">
    <property type="protein sequence ID" value="RLU21277.1"/>
    <property type="molecule type" value="Genomic_DNA"/>
</dbReference>
<dbReference type="EMBL" id="KK107128">
    <property type="protein sequence ID" value="EZA58379.1"/>
    <property type="molecule type" value="Genomic_DNA"/>
</dbReference>
<dbReference type="PANTHER" id="PTHR43806">
    <property type="entry name" value="PEPTIDASE S8"/>
    <property type="match status" value="1"/>
</dbReference>
<evidence type="ECO:0000313" key="36">
    <source>
        <dbReference type="Proteomes" id="UP000053097"/>
    </source>
</evidence>
<evidence type="ECO:0000256" key="1">
    <source>
        <dbReference type="ARBA" id="ARBA00001913"/>
    </source>
</evidence>
<sequence>MKLHTCSLQISLLLLVSYAGSSQNHLNSKNYNESNCTTNSPLCDIPASSNNSSCHDTQEVKITFSSSIVEDEYIVKFRNYYKTDVRKNYIETALKSSDIKDWRIIPRNNVASKYPSDFDVIRLKAANKYQGLKALNDHPSIKSVTPQRLIQRTLKFINATGESNTLENRNLKRKINNQNTQFEQSTNRHASRRLLRVIPKQITYMLEADVLWRMGITGKDVKVAIFDTGLAATHPHFKNIKERINWTNENTKEDGLGHGTFVAGVIASSFSDCLGLAPDVELYIFRVFTNSQVSYTSWFLDAFNHAILREVTVLNLSIGGPDFMDQPFVDKVWEVTANGIIMVSAIGNDGPLYGTLNNPADQMDVIGVGGISWDDSIARFSSRGMTTWELPSGYGRVKPDLVIYGTTVMGSSLKNKCRSLSGTSVASPVVAGAVALLASAFVQTNESSAMKDKVTPASMKQALLSSARRLPGIGMFEQGAGKLDLIRAFHFLQSYTPIVTLSPSYIDLTECQYMWPYCTQAVYHTGMPTIVNVTIINGLGVAGNVVNVTWHPYITNGNDEQRIDVAITYSDVLWPWSGWLAVAITVPANSRDWQGIAQGHITLTVESDGAGKPRQSVVKLPLQAKVIPTPPRHKRILWDQYHNLRYPPGYFPRDDLRVNDDPLDWNGDHIHTNFKDMYQHLRNAGYYLEVLGHPFTCFNAKNYGTLLVVDAEEEFFPEEIAKLKRDVENDGLSVIVFADWYNVAVMRKIKFYDENTRRWWIPETGGANIPAINDLLYSNWGVAFGDQVRDGQFTLGQHAPVTFASGTTLIRFPKDGFILYAELHDQGQELLEKEKGTATLVPILGLLPVTNKKDVGESYKGEINNEIPQTEKNNVKEQAGTTPGRLVVYGDSNCIDDSHLQKPCFWMLDAILEYTTTGYIPTVFTDESKKTQRTIKTTSDMKIGELPRRMDGNYFSTHSKVSMTDGPALSFRPLPLCPTAVYAVPMTVNESVPIDLYKPQKLSSIKDIMSAVNPVLQDTDTLWLKRRVGGASIPTLQDHHIDITAYDMKENQSDNQMIQYRWSYIIVTMIIVVVIVYLLNQWKCLVSKRHSRRKRTIGRIRRAIQAIAIRRIPT</sequence>
<evidence type="ECO:0000256" key="2">
    <source>
        <dbReference type="ARBA" id="ARBA00004115"/>
    </source>
</evidence>
<evidence type="ECO:0000256" key="16">
    <source>
        <dbReference type="ARBA" id="ARBA00023034"/>
    </source>
</evidence>
<dbReference type="OMA" id="LEYTTTG"/>
<protein>
    <recommendedName>
        <fullName evidence="25">Membrane-bound transcription factor site-1 protease</fullName>
        <ecNumber evidence="24">3.4.21.112</ecNumber>
    </recommendedName>
    <alternativeName>
        <fullName evidence="26">Endopeptidase S1P</fullName>
    </alternativeName>
</protein>
<feature type="active site" description="Charge relay system" evidence="27">
    <location>
        <position position="258"/>
    </location>
</feature>
<keyword evidence="10 27" id="KW-0378">Hydrolase</keyword>
<dbReference type="PANTHER" id="PTHR43806:SF7">
    <property type="entry name" value="MEMBRANE-BOUND TRANSCRIPTION FACTOR SITE-1 PROTEASE"/>
    <property type="match status" value="1"/>
</dbReference>
<reference evidence="35 37" key="2">
    <citation type="journal article" date="2018" name="Genome Res.">
        <title>The genomic architecture and molecular evolution of ant odorant receptors.</title>
        <authorList>
            <person name="McKenzie S.K."/>
            <person name="Kronauer D.J.C."/>
        </authorList>
    </citation>
    <scope>NUCLEOTIDE SEQUENCE [LARGE SCALE GENOMIC DNA]</scope>
    <source>
        <strain evidence="35">Clonal line C1</strain>
    </source>
</reference>
<dbReference type="InterPro" id="IPR057032">
    <property type="entry name" value="MBTPS1_4th"/>
</dbReference>
<dbReference type="InterPro" id="IPR015500">
    <property type="entry name" value="Peptidase_S8_subtilisin-rel"/>
</dbReference>
<evidence type="ECO:0000256" key="17">
    <source>
        <dbReference type="ARBA" id="ARBA00023098"/>
    </source>
</evidence>
<evidence type="ECO:0000256" key="22">
    <source>
        <dbReference type="ARBA" id="ARBA00023221"/>
    </source>
</evidence>
<dbReference type="GO" id="GO:0000139">
    <property type="term" value="C:Golgi membrane"/>
    <property type="evidence" value="ECO:0007669"/>
    <property type="project" value="UniProtKB-SubCell"/>
</dbReference>
<dbReference type="STRING" id="2015173.A0A026WTE8"/>
<evidence type="ECO:0000256" key="15">
    <source>
        <dbReference type="ARBA" id="ARBA00022989"/>
    </source>
</evidence>
<feature type="domain" description="Membrane-bound transcription factor site-1 protease-like N-terminal" evidence="31">
    <location>
        <begin position="68"/>
        <end position="148"/>
    </location>
</feature>
<keyword evidence="15 28" id="KW-1133">Transmembrane helix</keyword>
<dbReference type="InterPro" id="IPR055143">
    <property type="entry name" value="MBTP1_N"/>
</dbReference>
<keyword evidence="36" id="KW-1185">Reference proteome</keyword>
<dbReference type="GO" id="GO:0005789">
    <property type="term" value="C:endoplasmic reticulum membrane"/>
    <property type="evidence" value="ECO:0007669"/>
    <property type="project" value="UniProtKB-SubCell"/>
</dbReference>
<evidence type="ECO:0000256" key="23">
    <source>
        <dbReference type="ARBA" id="ARBA00050826"/>
    </source>
</evidence>
<evidence type="ECO:0000256" key="29">
    <source>
        <dbReference type="SAM" id="SignalP"/>
    </source>
</evidence>
<dbReference type="InterPro" id="IPR050131">
    <property type="entry name" value="Peptidase_S8_subtilisin-like"/>
</dbReference>
<organism evidence="34 36">
    <name type="scientific">Ooceraea biroi</name>
    <name type="common">Clonal raider ant</name>
    <name type="synonym">Cerapachys biroi</name>
    <dbReference type="NCBI Taxonomy" id="2015173"/>
    <lineage>
        <taxon>Eukaryota</taxon>
        <taxon>Metazoa</taxon>
        <taxon>Ecdysozoa</taxon>
        <taxon>Arthropoda</taxon>
        <taxon>Hexapoda</taxon>
        <taxon>Insecta</taxon>
        <taxon>Pterygota</taxon>
        <taxon>Neoptera</taxon>
        <taxon>Endopterygota</taxon>
        <taxon>Hymenoptera</taxon>
        <taxon>Apocrita</taxon>
        <taxon>Aculeata</taxon>
        <taxon>Formicoidea</taxon>
        <taxon>Formicidae</taxon>
        <taxon>Dorylinae</taxon>
        <taxon>Ooceraea</taxon>
    </lineage>
</organism>
<comment type="cofactor">
    <cofactor evidence="1">
        <name>Ca(2+)</name>
        <dbReference type="ChEBI" id="CHEBI:29108"/>
    </cofactor>
</comment>
<keyword evidence="19" id="KW-0865">Zymogen</keyword>
<keyword evidence="8 28" id="KW-0812">Transmembrane</keyword>
<evidence type="ECO:0000256" key="4">
    <source>
        <dbReference type="ARBA" id="ARBA00011073"/>
    </source>
</evidence>
<dbReference type="Pfam" id="PF23090">
    <property type="entry name" value="MBTPS1_4th"/>
    <property type="match status" value="1"/>
</dbReference>
<dbReference type="Proteomes" id="UP000279307">
    <property type="component" value="Chromosome 6"/>
</dbReference>
<evidence type="ECO:0000256" key="18">
    <source>
        <dbReference type="ARBA" id="ARBA00023136"/>
    </source>
</evidence>
<dbReference type="GO" id="GO:0008203">
    <property type="term" value="P:cholesterol metabolic process"/>
    <property type="evidence" value="ECO:0007669"/>
    <property type="project" value="UniProtKB-KW"/>
</dbReference>
<evidence type="ECO:0000259" key="31">
    <source>
        <dbReference type="Pfam" id="PF23001"/>
    </source>
</evidence>
<feature type="transmembrane region" description="Helical" evidence="28">
    <location>
        <begin position="1062"/>
        <end position="1079"/>
    </location>
</feature>
<evidence type="ECO:0000256" key="21">
    <source>
        <dbReference type="ARBA" id="ARBA00023180"/>
    </source>
</evidence>
<evidence type="ECO:0000256" key="10">
    <source>
        <dbReference type="ARBA" id="ARBA00022801"/>
    </source>
</evidence>
<feature type="domain" description="MBTPS1 third" evidence="33">
    <location>
        <begin position="502"/>
        <end position="629"/>
    </location>
</feature>
<feature type="signal peptide" evidence="29">
    <location>
        <begin position="1"/>
        <end position="22"/>
    </location>
</feature>
<evidence type="ECO:0000256" key="9">
    <source>
        <dbReference type="ARBA" id="ARBA00022729"/>
    </source>
</evidence>
<keyword evidence="18 28" id="KW-0472">Membrane</keyword>
<feature type="chain" id="PRO_5033709645" description="Membrane-bound transcription factor site-1 protease" evidence="29">
    <location>
        <begin position="23"/>
        <end position="1114"/>
    </location>
</feature>
<dbReference type="Pfam" id="PF23001">
    <property type="entry name" value="MBTP1_N"/>
    <property type="match status" value="1"/>
</dbReference>
<evidence type="ECO:0000259" key="32">
    <source>
        <dbReference type="Pfam" id="PF23090"/>
    </source>
</evidence>
<keyword evidence="7 27" id="KW-0645">Protease</keyword>
<evidence type="ECO:0000313" key="37">
    <source>
        <dbReference type="Proteomes" id="UP000279307"/>
    </source>
</evidence>
<evidence type="ECO:0000259" key="30">
    <source>
        <dbReference type="Pfam" id="PF00082"/>
    </source>
</evidence>
<keyword evidence="17" id="KW-0443">Lipid metabolism</keyword>
<dbReference type="Proteomes" id="UP000053097">
    <property type="component" value="Unassembled WGS sequence"/>
</dbReference>
<evidence type="ECO:0000256" key="24">
    <source>
        <dbReference type="ARBA" id="ARBA00066596"/>
    </source>
</evidence>
<evidence type="ECO:0000256" key="19">
    <source>
        <dbReference type="ARBA" id="ARBA00023145"/>
    </source>
</evidence>
<dbReference type="AlphaFoldDB" id="A0A026WTE8"/>
<evidence type="ECO:0000256" key="11">
    <source>
        <dbReference type="ARBA" id="ARBA00022813"/>
    </source>
</evidence>
<dbReference type="MEROPS" id="S08.063"/>
<dbReference type="GO" id="GO:0004252">
    <property type="term" value="F:serine-type endopeptidase activity"/>
    <property type="evidence" value="ECO:0007669"/>
    <property type="project" value="UniProtKB-UniRule"/>
</dbReference>
<comment type="similarity">
    <text evidence="4 27">Belongs to the peptidase S8 family.</text>
</comment>
<feature type="active site" description="Charge relay system" evidence="27">
    <location>
        <position position="424"/>
    </location>
</feature>
<evidence type="ECO:0000256" key="27">
    <source>
        <dbReference type="PROSITE-ProRule" id="PRU01240"/>
    </source>
</evidence>
<dbReference type="PROSITE" id="PS51892">
    <property type="entry name" value="SUBTILASE"/>
    <property type="match status" value="1"/>
</dbReference>
<evidence type="ECO:0000256" key="28">
    <source>
        <dbReference type="SAM" id="Phobius"/>
    </source>
</evidence>
<dbReference type="PRINTS" id="PR00723">
    <property type="entry name" value="SUBTILISIN"/>
</dbReference>
<evidence type="ECO:0000256" key="13">
    <source>
        <dbReference type="ARBA" id="ARBA00022825"/>
    </source>
</evidence>
<keyword evidence="20" id="KW-1207">Sterol metabolism</keyword>
<dbReference type="InterPro" id="IPR023828">
    <property type="entry name" value="Peptidase_S8_Ser-AS"/>
</dbReference>
<evidence type="ECO:0000256" key="6">
    <source>
        <dbReference type="ARBA" id="ARBA00022553"/>
    </source>
</evidence>
<evidence type="ECO:0000256" key="3">
    <source>
        <dbReference type="ARBA" id="ARBA00004194"/>
    </source>
</evidence>